<dbReference type="GO" id="GO:0022857">
    <property type="term" value="F:transmembrane transporter activity"/>
    <property type="evidence" value="ECO:0007669"/>
    <property type="project" value="InterPro"/>
</dbReference>
<dbReference type="InterPro" id="IPR011701">
    <property type="entry name" value="MFS"/>
</dbReference>
<proteinExistence type="predicted"/>
<dbReference type="PANTHER" id="PTHR23513:SF18">
    <property type="entry name" value="INTEGRAL MEMBRANE PROTEIN"/>
    <property type="match status" value="1"/>
</dbReference>
<evidence type="ECO:0000256" key="2">
    <source>
        <dbReference type="ARBA" id="ARBA00022475"/>
    </source>
</evidence>
<reference evidence="8" key="1">
    <citation type="submission" date="2020-10" db="EMBL/GenBank/DDBJ databases">
        <authorList>
            <person name="Castelo-Branco R."/>
            <person name="Eusebio N."/>
            <person name="Adriana R."/>
            <person name="Vieira A."/>
            <person name="Brugerolle De Fraissinette N."/>
            <person name="Rezende De Castro R."/>
            <person name="Schneider M.P."/>
            <person name="Vasconcelos V."/>
            <person name="Leao P.N."/>
        </authorList>
    </citation>
    <scope>NUCLEOTIDE SEQUENCE</scope>
    <source>
        <strain evidence="8">LEGE 11479</strain>
    </source>
</reference>
<evidence type="ECO:0000256" key="5">
    <source>
        <dbReference type="ARBA" id="ARBA00023136"/>
    </source>
</evidence>
<keyword evidence="2" id="KW-1003">Cell membrane</keyword>
<dbReference type="Proteomes" id="UP000615026">
    <property type="component" value="Unassembled WGS sequence"/>
</dbReference>
<feature type="transmembrane region" description="Helical" evidence="6">
    <location>
        <begin position="179"/>
        <end position="197"/>
    </location>
</feature>
<feature type="transmembrane region" description="Helical" evidence="6">
    <location>
        <begin position="151"/>
        <end position="173"/>
    </location>
</feature>
<dbReference type="PANTHER" id="PTHR23513">
    <property type="entry name" value="INTEGRAL MEMBRANE EFFLUX PROTEIN-RELATED"/>
    <property type="match status" value="1"/>
</dbReference>
<protein>
    <submittedName>
        <fullName evidence="8">MFS transporter</fullName>
    </submittedName>
</protein>
<evidence type="ECO:0000313" key="8">
    <source>
        <dbReference type="EMBL" id="MBE9065565.1"/>
    </source>
</evidence>
<feature type="transmembrane region" description="Helical" evidence="6">
    <location>
        <begin position="265"/>
        <end position="288"/>
    </location>
</feature>
<evidence type="ECO:0000259" key="7">
    <source>
        <dbReference type="PROSITE" id="PS50850"/>
    </source>
</evidence>
<evidence type="ECO:0000256" key="3">
    <source>
        <dbReference type="ARBA" id="ARBA00022692"/>
    </source>
</evidence>
<keyword evidence="3 6" id="KW-0812">Transmembrane</keyword>
<dbReference type="PROSITE" id="PS50850">
    <property type="entry name" value="MFS"/>
    <property type="match status" value="1"/>
</dbReference>
<evidence type="ECO:0000313" key="9">
    <source>
        <dbReference type="Proteomes" id="UP000615026"/>
    </source>
</evidence>
<dbReference type="InterPro" id="IPR036259">
    <property type="entry name" value="MFS_trans_sf"/>
</dbReference>
<dbReference type="SUPFAM" id="SSF103473">
    <property type="entry name" value="MFS general substrate transporter"/>
    <property type="match status" value="1"/>
</dbReference>
<keyword evidence="4 6" id="KW-1133">Transmembrane helix</keyword>
<dbReference type="InterPro" id="IPR020846">
    <property type="entry name" value="MFS_dom"/>
</dbReference>
<dbReference type="GO" id="GO:0005886">
    <property type="term" value="C:plasma membrane"/>
    <property type="evidence" value="ECO:0007669"/>
    <property type="project" value="UniProtKB-SubCell"/>
</dbReference>
<gene>
    <name evidence="8" type="ORF">IQ260_02740</name>
</gene>
<evidence type="ECO:0000256" key="4">
    <source>
        <dbReference type="ARBA" id="ARBA00022989"/>
    </source>
</evidence>
<dbReference type="Gene3D" id="1.20.1250.20">
    <property type="entry name" value="MFS general substrate transporter like domains"/>
    <property type="match status" value="1"/>
</dbReference>
<organism evidence="8 9">
    <name type="scientific">Leptolyngbya cf. ectocarpi LEGE 11479</name>
    <dbReference type="NCBI Taxonomy" id="1828722"/>
    <lineage>
        <taxon>Bacteria</taxon>
        <taxon>Bacillati</taxon>
        <taxon>Cyanobacteriota</taxon>
        <taxon>Cyanophyceae</taxon>
        <taxon>Leptolyngbyales</taxon>
        <taxon>Leptolyngbyaceae</taxon>
        <taxon>Leptolyngbya group</taxon>
        <taxon>Leptolyngbya</taxon>
    </lineage>
</organism>
<evidence type="ECO:0000256" key="6">
    <source>
        <dbReference type="SAM" id="Phobius"/>
    </source>
</evidence>
<dbReference type="Pfam" id="PF07690">
    <property type="entry name" value="MFS_1"/>
    <property type="match status" value="1"/>
</dbReference>
<dbReference type="EMBL" id="JADEXP010000011">
    <property type="protein sequence ID" value="MBE9065565.1"/>
    <property type="molecule type" value="Genomic_DNA"/>
</dbReference>
<feature type="transmembrane region" description="Helical" evidence="6">
    <location>
        <begin position="52"/>
        <end position="72"/>
    </location>
</feature>
<dbReference type="RefSeq" id="WP_193990634.1">
    <property type="nucleotide sequence ID" value="NZ_JADEXP010000011.1"/>
</dbReference>
<evidence type="ECO:0000256" key="1">
    <source>
        <dbReference type="ARBA" id="ARBA00004651"/>
    </source>
</evidence>
<feature type="transmembrane region" description="Helical" evidence="6">
    <location>
        <begin position="356"/>
        <end position="378"/>
    </location>
</feature>
<name>A0A928WY27_LEPEC</name>
<feature type="transmembrane region" description="Helical" evidence="6">
    <location>
        <begin position="321"/>
        <end position="344"/>
    </location>
</feature>
<feature type="transmembrane region" description="Helical" evidence="6">
    <location>
        <begin position="12"/>
        <end position="32"/>
    </location>
</feature>
<comment type="subcellular location">
    <subcellularLocation>
        <location evidence="1">Cell membrane</location>
        <topology evidence="1">Multi-pass membrane protein</topology>
    </subcellularLocation>
</comment>
<feature type="transmembrane region" description="Helical" evidence="6">
    <location>
        <begin position="295"/>
        <end position="315"/>
    </location>
</feature>
<keyword evidence="5 6" id="KW-0472">Membrane</keyword>
<comment type="caution">
    <text evidence="8">The sequence shown here is derived from an EMBL/GenBank/DDBJ whole genome shotgun (WGS) entry which is preliminary data.</text>
</comment>
<feature type="transmembrane region" description="Helical" evidence="6">
    <location>
        <begin position="408"/>
        <end position="427"/>
    </location>
</feature>
<accession>A0A928WY27</accession>
<dbReference type="AlphaFoldDB" id="A0A928WY27"/>
<sequence length="456" mass="49319">MTEKLLTATEKPIAKGMGVFISIWLGSFVSLMGKRLTSFALNIWILQTTDSINFYTLGVLITTLPALFLAPFFGSLVDRWPRRWVMIISEIGSGLCILALALLFIMDSLKLWHLFVLTGLNAAFIEVDTLAFQSAVSLIVPSEELPRASGFTLLGSAIARLLAPVLAGALIVIIQIQGILLIDCASFFMGLIPLLLFRLPEVDIALLEGDKEHISLGAQLNQGWTYLTSQSGLFSLMTLRAVYTFVSTAGILLFVPMLLKLTTPVALGSSMFVVGLGGVVGGVLMGTWANRQEQLMPLVFGCMFFTSLAAIASGLRPSLGLIIAAAFFFLLNFPLITGSIQVIFQRQVSPELQGRIFALSNAFVAIATIAAIVFSSVVDQLLEPMMIFEGPWANGIGQIIGTGPGRGIGLMYIMLGVMTMLITIIAYQHVPLVNIEQETEIYSQPCLALSDLDVTK</sequence>
<feature type="transmembrane region" description="Helical" evidence="6">
    <location>
        <begin position="241"/>
        <end position="259"/>
    </location>
</feature>
<feature type="domain" description="Major facilitator superfamily (MFS) profile" evidence="7">
    <location>
        <begin position="19"/>
        <end position="434"/>
    </location>
</feature>
<feature type="transmembrane region" description="Helical" evidence="6">
    <location>
        <begin position="84"/>
        <end position="106"/>
    </location>
</feature>
<keyword evidence="9" id="KW-1185">Reference proteome</keyword>
<dbReference type="CDD" id="cd06173">
    <property type="entry name" value="MFS_MefA_like"/>
    <property type="match status" value="1"/>
</dbReference>